<evidence type="ECO:0000313" key="9">
    <source>
        <dbReference type="EMBL" id="ANF96213.1"/>
    </source>
</evidence>
<evidence type="ECO:0000256" key="7">
    <source>
        <dbReference type="SAM" id="SignalP"/>
    </source>
</evidence>
<dbReference type="SMART" id="SM01057">
    <property type="entry name" value="Carb_anhydrase"/>
    <property type="match status" value="1"/>
</dbReference>
<evidence type="ECO:0000256" key="4">
    <source>
        <dbReference type="ARBA" id="ARBA00022833"/>
    </source>
</evidence>
<gene>
    <name evidence="9" type="ORF">AR543_09515</name>
</gene>
<evidence type="ECO:0000256" key="6">
    <source>
        <dbReference type="ARBA" id="ARBA00048348"/>
    </source>
</evidence>
<reference evidence="10" key="1">
    <citation type="submission" date="2015-10" db="EMBL/GenBank/DDBJ databases">
        <title>Genome of Paenibacillus bovis sp. nov.</title>
        <authorList>
            <person name="Wu Z."/>
            <person name="Gao C."/>
            <person name="Liu Z."/>
            <person name="Zheng H."/>
        </authorList>
    </citation>
    <scope>NUCLEOTIDE SEQUENCE [LARGE SCALE GENOMIC DNA]</scope>
    <source>
        <strain evidence="10">BD3526</strain>
    </source>
</reference>
<organism evidence="9 10">
    <name type="scientific">Paenibacillus bovis</name>
    <dbReference type="NCBI Taxonomy" id="1616788"/>
    <lineage>
        <taxon>Bacteria</taxon>
        <taxon>Bacillati</taxon>
        <taxon>Bacillota</taxon>
        <taxon>Bacilli</taxon>
        <taxon>Bacillales</taxon>
        <taxon>Paenibacillaceae</taxon>
        <taxon>Paenibacillus</taxon>
    </lineage>
</organism>
<dbReference type="SUPFAM" id="SSF51069">
    <property type="entry name" value="Carbonic anhydrase"/>
    <property type="match status" value="1"/>
</dbReference>
<dbReference type="InterPro" id="IPR023561">
    <property type="entry name" value="Carbonic_anhydrase_a-class"/>
</dbReference>
<keyword evidence="5" id="KW-0456">Lyase</keyword>
<keyword evidence="10" id="KW-1185">Reference proteome</keyword>
<dbReference type="GO" id="GO:0004089">
    <property type="term" value="F:carbonate dehydratase activity"/>
    <property type="evidence" value="ECO:0007669"/>
    <property type="project" value="UniProtKB-EC"/>
</dbReference>
<dbReference type="Pfam" id="PF00194">
    <property type="entry name" value="Carb_anhydrase"/>
    <property type="match status" value="1"/>
</dbReference>
<keyword evidence="4" id="KW-0862">Zinc</keyword>
<dbReference type="CDD" id="cd03124">
    <property type="entry name" value="alpha_CA_prokaryotic_like"/>
    <property type="match status" value="1"/>
</dbReference>
<dbReference type="Proteomes" id="UP000078148">
    <property type="component" value="Chromosome"/>
</dbReference>
<keyword evidence="3" id="KW-0479">Metal-binding</keyword>
<comment type="catalytic activity">
    <reaction evidence="6">
        <text>hydrogencarbonate + H(+) = CO2 + H2O</text>
        <dbReference type="Rhea" id="RHEA:10748"/>
        <dbReference type="ChEBI" id="CHEBI:15377"/>
        <dbReference type="ChEBI" id="CHEBI:15378"/>
        <dbReference type="ChEBI" id="CHEBI:16526"/>
        <dbReference type="ChEBI" id="CHEBI:17544"/>
        <dbReference type="EC" id="4.2.1.1"/>
    </reaction>
</comment>
<dbReference type="AlphaFoldDB" id="A0A172ZFD3"/>
<proteinExistence type="inferred from homology"/>
<evidence type="ECO:0000256" key="3">
    <source>
        <dbReference type="ARBA" id="ARBA00022723"/>
    </source>
</evidence>
<dbReference type="EMBL" id="CP013023">
    <property type="protein sequence ID" value="ANF96213.1"/>
    <property type="molecule type" value="Genomic_DNA"/>
</dbReference>
<feature type="domain" description="Alpha-carbonic anhydrase" evidence="8">
    <location>
        <begin position="51"/>
        <end position="278"/>
    </location>
</feature>
<dbReference type="PANTHER" id="PTHR18952:SF265">
    <property type="entry name" value="CARBONIC ANHYDRASE"/>
    <property type="match status" value="1"/>
</dbReference>
<name>A0A172ZFD3_9BACL</name>
<reference evidence="9 10" key="2">
    <citation type="journal article" date="2016" name="Int. J. Syst. Evol. Microbiol.">
        <title>Paenibacillus bovis sp. nov., isolated from raw yak (Bos grunniens) milk.</title>
        <authorList>
            <person name="Gao C."/>
            <person name="Han J."/>
            <person name="Liu Z."/>
            <person name="Xu X."/>
            <person name="Hang F."/>
            <person name="Wu Z."/>
        </authorList>
    </citation>
    <scope>NUCLEOTIDE SEQUENCE [LARGE SCALE GENOMIC DNA]</scope>
    <source>
        <strain evidence="9 10">BD3526</strain>
    </source>
</reference>
<dbReference type="EC" id="4.2.1.1" evidence="2"/>
<dbReference type="InterPro" id="IPR001148">
    <property type="entry name" value="CA_dom"/>
</dbReference>
<accession>A0A172ZFD3</accession>
<dbReference type="PANTHER" id="PTHR18952">
    <property type="entry name" value="CARBONIC ANHYDRASE"/>
    <property type="match status" value="1"/>
</dbReference>
<dbReference type="GO" id="GO:0008270">
    <property type="term" value="F:zinc ion binding"/>
    <property type="evidence" value="ECO:0007669"/>
    <property type="project" value="InterPro"/>
</dbReference>
<dbReference type="Gene3D" id="3.10.200.10">
    <property type="entry name" value="Alpha carbonic anhydrase"/>
    <property type="match status" value="1"/>
</dbReference>
<dbReference type="InterPro" id="IPR041891">
    <property type="entry name" value="Alpha_CA_prokaryot-like"/>
</dbReference>
<evidence type="ECO:0000256" key="1">
    <source>
        <dbReference type="ARBA" id="ARBA00010718"/>
    </source>
</evidence>
<evidence type="ECO:0000259" key="8">
    <source>
        <dbReference type="PROSITE" id="PS51144"/>
    </source>
</evidence>
<dbReference type="STRING" id="1616788.AR543_09515"/>
<evidence type="ECO:0000256" key="2">
    <source>
        <dbReference type="ARBA" id="ARBA00012925"/>
    </source>
</evidence>
<feature type="signal peptide" evidence="7">
    <location>
        <begin position="1"/>
        <end position="26"/>
    </location>
</feature>
<evidence type="ECO:0000313" key="10">
    <source>
        <dbReference type="Proteomes" id="UP000078148"/>
    </source>
</evidence>
<keyword evidence="7" id="KW-0732">Signal</keyword>
<sequence>MMNRKWQYTALSATILLLTGCGQTNQAVSSVHTPAVAASAAHSADTAATVPHWSYDQEHGPTHWAELETAFSTCRTGQQQSPIDIEHAQLVPSATVHPVDIHYGTTPVTVINNGHTVQVNVQNTDNYITIEGQKYTLVQFHFHHPSEHQIDGKNAAMELHLVHKSADGQSAVLGVLIQPGNANRAFRQLWEHLPDHESEQAIPLTEPVQLSHLLPADHHAVHYTGSLTTPPCTEHVSWTVLQQPIQLSKDQIQRFATIFPDNHRPVQSIGSRKLYTEQ</sequence>
<evidence type="ECO:0000256" key="5">
    <source>
        <dbReference type="ARBA" id="ARBA00023239"/>
    </source>
</evidence>
<dbReference type="PROSITE" id="PS51257">
    <property type="entry name" value="PROKAR_LIPOPROTEIN"/>
    <property type="match status" value="1"/>
</dbReference>
<dbReference type="InterPro" id="IPR036398">
    <property type="entry name" value="CA_dom_sf"/>
</dbReference>
<feature type="chain" id="PRO_5039650333" description="carbonic anhydrase" evidence="7">
    <location>
        <begin position="27"/>
        <end position="278"/>
    </location>
</feature>
<protein>
    <recommendedName>
        <fullName evidence="2">carbonic anhydrase</fullName>
        <ecNumber evidence="2">4.2.1.1</ecNumber>
    </recommendedName>
</protein>
<dbReference type="PROSITE" id="PS51144">
    <property type="entry name" value="ALPHA_CA_2"/>
    <property type="match status" value="1"/>
</dbReference>
<comment type="similarity">
    <text evidence="1">Belongs to the alpha-carbonic anhydrase family.</text>
</comment>
<dbReference type="KEGG" id="pbv:AR543_09515"/>